<dbReference type="InterPro" id="IPR041640">
    <property type="entry name" value="Tyrosinase_C"/>
</dbReference>
<sequence length="633" mass="67963">MKLTSLVCGLSLMSQYASAYHIPSLDDAAAELEKRASVVATTGVPGAIYPRLEVRQMLYNKPNQWTLFILAMQAFQAQSQSSATSYYQIAGIHGVPRVNYNGVGQCSTCSDADGYCTHDSVLFPGWHRAYMALFEQQFMTVVNQIAASYPSSQLAAMQGAASTMRFPFWDWAALPRSGYPTLPVVVSEKTITVNSPTGSQTINNPLYRHYFSDPSGLYYGPFVDWPYTLRYPNSDASTAASVEQSAISAFDNIRASMQDQVFQLFSTCSDYLHFSNDDAGSSSTSCSNSLEGIHNTIHTTAGGPGSSTVSGGHMTYLALAAFDPIFWLHHCNVDRLFAMWQSQYPNSYGGSQPAPHDTWTIAAGTTQNADSPLTPFYKDTAGTTFWTTNMVKNWNTTFHYTYPEFADSDGSKGAIASYINKLYGPSATATAGSSKRTAGPEPVAAPDALPTAAPELVERQGTLLAAANGSLFQYVANIRTPRYALNGSYNIFLFHGSPTTEVPSQWILDANLIGPMGVLAQTNMTTADLIAAGSIPLTRTLTTAVANGQLADLTEANATPYLKANLAWRVAAPNGTEVDPGTIPDFEIAVFASTAAPPATQYSLPEWSAFVPLIEITVDKSGGANTTANATAT</sequence>
<dbReference type="PRINTS" id="PR00092">
    <property type="entry name" value="TYROSINASE"/>
</dbReference>
<dbReference type="GO" id="GO:0046872">
    <property type="term" value="F:metal ion binding"/>
    <property type="evidence" value="ECO:0007669"/>
    <property type="project" value="UniProtKB-KW"/>
</dbReference>
<gene>
    <name evidence="14" type="ORF">LTR36_005217</name>
</gene>
<comment type="similarity">
    <text evidence="2">Belongs to the tyrosinase family.</text>
</comment>
<keyword evidence="8" id="KW-0470">Melanin biosynthesis</keyword>
<feature type="signal peptide" evidence="11">
    <location>
        <begin position="1"/>
        <end position="19"/>
    </location>
</feature>
<evidence type="ECO:0000313" key="14">
    <source>
        <dbReference type="EMBL" id="KAK4549916.1"/>
    </source>
</evidence>
<keyword evidence="15" id="KW-1185">Reference proteome</keyword>
<dbReference type="PROSITE" id="PS00497">
    <property type="entry name" value="TYROSINASE_1"/>
    <property type="match status" value="1"/>
</dbReference>
<keyword evidence="6" id="KW-0186">Copper</keyword>
<feature type="domain" description="Tyrosinase copper-binding" evidence="12">
    <location>
        <begin position="118"/>
        <end position="135"/>
    </location>
</feature>
<proteinExistence type="inferred from homology"/>
<evidence type="ECO:0000256" key="1">
    <source>
        <dbReference type="ARBA" id="ARBA00001973"/>
    </source>
</evidence>
<keyword evidence="11" id="KW-0732">Signal</keyword>
<evidence type="ECO:0000256" key="6">
    <source>
        <dbReference type="ARBA" id="ARBA00023008"/>
    </source>
</evidence>
<dbReference type="Proteomes" id="UP001324427">
    <property type="component" value="Unassembled WGS sequence"/>
</dbReference>
<dbReference type="SUPFAM" id="SSF48056">
    <property type="entry name" value="Di-copper centre-containing domain"/>
    <property type="match status" value="1"/>
</dbReference>
<evidence type="ECO:0000256" key="3">
    <source>
        <dbReference type="ARBA" id="ARBA00011906"/>
    </source>
</evidence>
<dbReference type="PROSITE" id="PS00498">
    <property type="entry name" value="TYROSINASE_2"/>
    <property type="match status" value="1"/>
</dbReference>
<name>A0AAV9JWE2_9PEZI</name>
<feature type="domain" description="Tyrosinase copper-binding" evidence="13">
    <location>
        <begin position="323"/>
        <end position="334"/>
    </location>
</feature>
<dbReference type="InterPro" id="IPR050316">
    <property type="entry name" value="Tyrosinase/Hemocyanin"/>
</dbReference>
<feature type="chain" id="PRO_5043462949" description="tyrosinase" evidence="11">
    <location>
        <begin position="20"/>
        <end position="633"/>
    </location>
</feature>
<evidence type="ECO:0000256" key="4">
    <source>
        <dbReference type="ARBA" id="ARBA00022723"/>
    </source>
</evidence>
<evidence type="ECO:0000259" key="12">
    <source>
        <dbReference type="PROSITE" id="PS00497"/>
    </source>
</evidence>
<evidence type="ECO:0000256" key="7">
    <source>
        <dbReference type="ARBA" id="ARBA00023033"/>
    </source>
</evidence>
<comment type="caution">
    <text evidence="14">The sequence shown here is derived from an EMBL/GenBank/DDBJ whole genome shotgun (WGS) entry which is preliminary data.</text>
</comment>
<dbReference type="EMBL" id="JAVFHQ010000003">
    <property type="protein sequence ID" value="KAK4549916.1"/>
    <property type="molecule type" value="Genomic_DNA"/>
</dbReference>
<evidence type="ECO:0000256" key="8">
    <source>
        <dbReference type="ARBA" id="ARBA00023101"/>
    </source>
</evidence>
<dbReference type="AlphaFoldDB" id="A0AAV9JWE2"/>
<dbReference type="Pfam" id="PF18132">
    <property type="entry name" value="Tyrosinase_C"/>
    <property type="match status" value="1"/>
</dbReference>
<protein>
    <recommendedName>
        <fullName evidence="3">tyrosinase</fullName>
        <ecNumber evidence="3">1.14.18.1</ecNumber>
    </recommendedName>
</protein>
<evidence type="ECO:0000256" key="2">
    <source>
        <dbReference type="ARBA" id="ARBA00009928"/>
    </source>
</evidence>
<keyword evidence="5" id="KW-0560">Oxidoreductase</keyword>
<evidence type="ECO:0000256" key="11">
    <source>
        <dbReference type="SAM" id="SignalP"/>
    </source>
</evidence>
<dbReference type="GO" id="GO:0004503">
    <property type="term" value="F:tyrosinase activity"/>
    <property type="evidence" value="ECO:0007669"/>
    <property type="project" value="UniProtKB-EC"/>
</dbReference>
<dbReference type="EC" id="1.14.18.1" evidence="3"/>
<evidence type="ECO:0000313" key="15">
    <source>
        <dbReference type="Proteomes" id="UP001324427"/>
    </source>
</evidence>
<dbReference type="GO" id="GO:0042438">
    <property type="term" value="P:melanin biosynthetic process"/>
    <property type="evidence" value="ECO:0007669"/>
    <property type="project" value="UniProtKB-KW"/>
</dbReference>
<dbReference type="InterPro" id="IPR008922">
    <property type="entry name" value="Di-copper_centre_dom_sf"/>
</dbReference>
<dbReference type="InterPro" id="IPR002227">
    <property type="entry name" value="Tyrosinase_Cu-bd"/>
</dbReference>
<keyword evidence="4" id="KW-0479">Metal-binding</keyword>
<comment type="cofactor">
    <cofactor evidence="1">
        <name>Cu(2+)</name>
        <dbReference type="ChEBI" id="CHEBI:29036"/>
    </cofactor>
</comment>
<keyword evidence="7" id="KW-0503">Monooxygenase</keyword>
<evidence type="ECO:0000256" key="9">
    <source>
        <dbReference type="ARBA" id="ARBA00048233"/>
    </source>
</evidence>
<dbReference type="Pfam" id="PF00264">
    <property type="entry name" value="Tyrosinase"/>
    <property type="match status" value="1"/>
</dbReference>
<accession>A0AAV9JWE2</accession>
<comment type="catalytic activity">
    <reaction evidence="9">
        <text>2 L-dopa + O2 = 2 L-dopaquinone + 2 H2O</text>
        <dbReference type="Rhea" id="RHEA:34287"/>
        <dbReference type="ChEBI" id="CHEBI:15377"/>
        <dbReference type="ChEBI" id="CHEBI:15379"/>
        <dbReference type="ChEBI" id="CHEBI:57504"/>
        <dbReference type="ChEBI" id="CHEBI:57924"/>
        <dbReference type="EC" id="1.14.18.1"/>
    </reaction>
</comment>
<comment type="catalytic activity">
    <reaction evidence="10">
        <text>L-tyrosine + O2 = L-dopaquinone + H2O</text>
        <dbReference type="Rhea" id="RHEA:18117"/>
        <dbReference type="ChEBI" id="CHEBI:15377"/>
        <dbReference type="ChEBI" id="CHEBI:15379"/>
        <dbReference type="ChEBI" id="CHEBI:57924"/>
        <dbReference type="ChEBI" id="CHEBI:58315"/>
        <dbReference type="EC" id="1.14.18.1"/>
    </reaction>
</comment>
<dbReference type="PANTHER" id="PTHR11474:SF76">
    <property type="entry name" value="SHKT DOMAIN-CONTAINING PROTEIN"/>
    <property type="match status" value="1"/>
</dbReference>
<dbReference type="Gene3D" id="1.10.1280.10">
    <property type="entry name" value="Di-copper center containing domain from catechol oxidase"/>
    <property type="match status" value="1"/>
</dbReference>
<reference evidence="14 15" key="1">
    <citation type="submission" date="2021-11" db="EMBL/GenBank/DDBJ databases">
        <title>Black yeast isolated from Biological Soil Crust.</title>
        <authorList>
            <person name="Kurbessoian T."/>
        </authorList>
    </citation>
    <scope>NUCLEOTIDE SEQUENCE [LARGE SCALE GENOMIC DNA]</scope>
    <source>
        <strain evidence="14 15">CCFEE 5522</strain>
    </source>
</reference>
<evidence type="ECO:0000256" key="10">
    <source>
        <dbReference type="ARBA" id="ARBA00048881"/>
    </source>
</evidence>
<organism evidence="14 15">
    <name type="scientific">Oleoguttula mirabilis</name>
    <dbReference type="NCBI Taxonomy" id="1507867"/>
    <lineage>
        <taxon>Eukaryota</taxon>
        <taxon>Fungi</taxon>
        <taxon>Dikarya</taxon>
        <taxon>Ascomycota</taxon>
        <taxon>Pezizomycotina</taxon>
        <taxon>Dothideomycetes</taxon>
        <taxon>Dothideomycetidae</taxon>
        <taxon>Mycosphaerellales</taxon>
        <taxon>Teratosphaeriaceae</taxon>
        <taxon>Oleoguttula</taxon>
    </lineage>
</organism>
<dbReference type="PANTHER" id="PTHR11474">
    <property type="entry name" value="TYROSINASE FAMILY MEMBER"/>
    <property type="match status" value="1"/>
</dbReference>
<evidence type="ECO:0000256" key="5">
    <source>
        <dbReference type="ARBA" id="ARBA00023002"/>
    </source>
</evidence>
<evidence type="ECO:0000259" key="13">
    <source>
        <dbReference type="PROSITE" id="PS00498"/>
    </source>
</evidence>